<gene>
    <name evidence="2" type="ORF">SAMN04515674_12059</name>
</gene>
<dbReference type="STRING" id="1079859.SAMN04515674_12059"/>
<dbReference type="EMBL" id="FOXH01000020">
    <property type="protein sequence ID" value="SFQ46132.1"/>
    <property type="molecule type" value="Genomic_DNA"/>
</dbReference>
<keyword evidence="1" id="KW-0732">Signal</keyword>
<protein>
    <submittedName>
        <fullName evidence="2">Outer membrane protein W</fullName>
    </submittedName>
</protein>
<keyword evidence="3" id="KW-1185">Reference proteome</keyword>
<dbReference type="InterPro" id="IPR011250">
    <property type="entry name" value="OMP/PagP_B-barrel"/>
</dbReference>
<dbReference type="AlphaFoldDB" id="A0A1I5YPT0"/>
<evidence type="ECO:0000256" key="1">
    <source>
        <dbReference type="SAM" id="SignalP"/>
    </source>
</evidence>
<evidence type="ECO:0000313" key="2">
    <source>
        <dbReference type="EMBL" id="SFQ46132.1"/>
    </source>
</evidence>
<dbReference type="Proteomes" id="UP000199306">
    <property type="component" value="Unassembled WGS sequence"/>
</dbReference>
<dbReference type="RefSeq" id="WP_092019632.1">
    <property type="nucleotide sequence ID" value="NZ_FOXH01000020.1"/>
</dbReference>
<reference evidence="2 3" key="1">
    <citation type="submission" date="2016-10" db="EMBL/GenBank/DDBJ databases">
        <authorList>
            <person name="de Groot N.N."/>
        </authorList>
    </citation>
    <scope>NUCLEOTIDE SEQUENCE [LARGE SCALE GENOMIC DNA]</scope>
    <source>
        <strain evidence="3">E92,LMG 26720,CCM 7988</strain>
    </source>
</reference>
<name>A0A1I5YPT0_9BACT</name>
<dbReference type="OrthoDB" id="944309at2"/>
<evidence type="ECO:0000313" key="3">
    <source>
        <dbReference type="Proteomes" id="UP000199306"/>
    </source>
</evidence>
<dbReference type="Gene3D" id="2.40.160.20">
    <property type="match status" value="1"/>
</dbReference>
<accession>A0A1I5YPT0</accession>
<sequence>MKKVILSLAVVLCAFVSSYAQINLKSVSVGASYFKPSLDYWNNSSFLTGYNGTGEKFSGSVMPTVGVELGLSKNISLGARAGFWSNSVSGTLSSGGVSRTEKLELSIIPVSLEGKYSFSFSKKDSASSKSIIPYFGVGVTRYFIQNKFTRTVANGTGNVNESQNGNSYGIQILVGAEKRLFSKVYLGVDVRYHLGSYNQKFTEGTTSSTQSISLNGLEAGLAVRYKFN</sequence>
<proteinExistence type="predicted"/>
<dbReference type="SUPFAM" id="SSF56925">
    <property type="entry name" value="OMPA-like"/>
    <property type="match status" value="1"/>
</dbReference>
<organism evidence="2 3">
    <name type="scientific">Pseudarcicella hirudinis</name>
    <dbReference type="NCBI Taxonomy" id="1079859"/>
    <lineage>
        <taxon>Bacteria</taxon>
        <taxon>Pseudomonadati</taxon>
        <taxon>Bacteroidota</taxon>
        <taxon>Cytophagia</taxon>
        <taxon>Cytophagales</taxon>
        <taxon>Flectobacillaceae</taxon>
        <taxon>Pseudarcicella</taxon>
    </lineage>
</organism>
<feature type="signal peptide" evidence="1">
    <location>
        <begin position="1"/>
        <end position="22"/>
    </location>
</feature>
<feature type="chain" id="PRO_5011636335" evidence="1">
    <location>
        <begin position="23"/>
        <end position="228"/>
    </location>
</feature>